<evidence type="ECO:0000259" key="1">
    <source>
        <dbReference type="Pfam" id="PF22422"/>
    </source>
</evidence>
<keyword evidence="3" id="KW-1185">Reference proteome</keyword>
<sequence length="514" mass="60437">MLLTPETFKKHFETFNRHDEETVIQHVDNATAWDWLRDQIPLFHCPDSYLEETYYFRWWVYRKHIKLTSDGFVITEFHPSVSWAGKHNTINCAVGHHLNEGRWLRNRQDFLKDYILFWFKGNGNLRSYSCWIADAVWNYCKVDGDFQLAIDLLPDMIENYIMWEKSNRNESGLFWSIDDRDAMEISISGSGLRPTLNAYMYADAMAIANIARLAGDDESNKRFKEKANQLKQLVQKYLWDEHAQFFKVIPLKNSNDMVKYWDFQKMDPAYNVRELLGYIPWAFHLPDSGYEQAWTQLLDTEGFYAPYGPTTAEQRHSRFMFSYEHECLWNGPSWPFATSQTLTAMANVLNDYEQQVIHKEDYWNILSTYAQCHYRTNADGKSVSWLDENIDPFTGEWLSRRILEEWGWPENKGGRERGKDYNHSTFNDLIITGLIGFRVREDGSFEVNPLVPKEWEYFCLDCLYSHGKEITIIYDKLGLQYNMGIGLAVYIDGIKVACSEELGRLVVLSNVNNI</sequence>
<feature type="domain" description="Mannosylglycerate hydrolase MGH1-like glycoside hydrolase" evidence="1">
    <location>
        <begin position="87"/>
        <end position="424"/>
    </location>
</feature>
<gene>
    <name evidence="2" type="ORF">DLJ74_02895</name>
</gene>
<name>A0A317L2Z6_9BACI</name>
<evidence type="ECO:0000313" key="2">
    <source>
        <dbReference type="EMBL" id="PWU69893.1"/>
    </source>
</evidence>
<dbReference type="InterPro" id="IPR012341">
    <property type="entry name" value="6hp_glycosidase-like_sf"/>
</dbReference>
<dbReference type="RefSeq" id="WP_109983280.1">
    <property type="nucleotide sequence ID" value="NZ_QGTD01000004.1"/>
</dbReference>
<dbReference type="AlphaFoldDB" id="A0A317L2Z6"/>
<dbReference type="EMBL" id="QGTD01000004">
    <property type="protein sequence ID" value="PWU69893.1"/>
    <property type="molecule type" value="Genomic_DNA"/>
</dbReference>
<dbReference type="Gene3D" id="1.50.10.10">
    <property type="match status" value="1"/>
</dbReference>
<protein>
    <recommendedName>
        <fullName evidence="1">Mannosylglycerate hydrolase MGH1-like glycoside hydrolase domain-containing protein</fullName>
    </recommendedName>
</protein>
<dbReference type="SUPFAM" id="SSF48208">
    <property type="entry name" value="Six-hairpin glycosidases"/>
    <property type="match status" value="1"/>
</dbReference>
<dbReference type="OrthoDB" id="231241at2"/>
<dbReference type="Proteomes" id="UP000245624">
    <property type="component" value="Unassembled WGS sequence"/>
</dbReference>
<reference evidence="2 3" key="1">
    <citation type="submission" date="2018-05" db="EMBL/GenBank/DDBJ databases">
        <title>Genomic analysis of Gracilibacillus dipsosauri DD1 reveals novel features of a salt-tolerant amylase.</title>
        <authorList>
            <person name="Deutch C.E."/>
            <person name="Yang S."/>
        </authorList>
    </citation>
    <scope>NUCLEOTIDE SEQUENCE [LARGE SCALE GENOMIC DNA]</scope>
    <source>
        <strain evidence="2 3">DD1</strain>
    </source>
</reference>
<dbReference type="Pfam" id="PF22422">
    <property type="entry name" value="MGH1-like_GH"/>
    <property type="match status" value="1"/>
</dbReference>
<accession>A0A317L2Z6</accession>
<dbReference type="InterPro" id="IPR054491">
    <property type="entry name" value="MGH1-like_GH"/>
</dbReference>
<dbReference type="GO" id="GO:0005975">
    <property type="term" value="P:carbohydrate metabolic process"/>
    <property type="evidence" value="ECO:0007669"/>
    <property type="project" value="InterPro"/>
</dbReference>
<evidence type="ECO:0000313" key="3">
    <source>
        <dbReference type="Proteomes" id="UP000245624"/>
    </source>
</evidence>
<dbReference type="InterPro" id="IPR008928">
    <property type="entry name" value="6-hairpin_glycosidase_sf"/>
</dbReference>
<organism evidence="2 3">
    <name type="scientific">Gracilibacillus dipsosauri</name>
    <dbReference type="NCBI Taxonomy" id="178340"/>
    <lineage>
        <taxon>Bacteria</taxon>
        <taxon>Bacillati</taxon>
        <taxon>Bacillota</taxon>
        <taxon>Bacilli</taxon>
        <taxon>Bacillales</taxon>
        <taxon>Bacillaceae</taxon>
        <taxon>Gracilibacillus</taxon>
    </lineage>
</organism>
<proteinExistence type="predicted"/>
<comment type="caution">
    <text evidence="2">The sequence shown here is derived from an EMBL/GenBank/DDBJ whole genome shotgun (WGS) entry which is preliminary data.</text>
</comment>